<feature type="chain" id="PRO_5045697483" evidence="2">
    <location>
        <begin position="17"/>
        <end position="146"/>
    </location>
</feature>
<dbReference type="Pfam" id="PF13511">
    <property type="entry name" value="DUF4124"/>
    <property type="match status" value="1"/>
</dbReference>
<evidence type="ECO:0000256" key="2">
    <source>
        <dbReference type="SAM" id="SignalP"/>
    </source>
</evidence>
<organism evidence="4 5">
    <name type="scientific">Microbulbifer flavimaris</name>
    <dbReference type="NCBI Taxonomy" id="1781068"/>
    <lineage>
        <taxon>Bacteria</taxon>
        <taxon>Pseudomonadati</taxon>
        <taxon>Pseudomonadota</taxon>
        <taxon>Gammaproteobacteria</taxon>
        <taxon>Cellvibrionales</taxon>
        <taxon>Microbulbiferaceae</taxon>
        <taxon>Microbulbifer</taxon>
    </lineage>
</organism>
<evidence type="ECO:0000313" key="4">
    <source>
        <dbReference type="EMBL" id="PCO06014.1"/>
    </source>
</evidence>
<gene>
    <name evidence="4" type="ORF">AWR36_008455</name>
</gene>
<reference evidence="4" key="1">
    <citation type="submission" date="2017-08" db="EMBL/GenBank/DDBJ databases">
        <title>Microbulbifer marisrubri sp. nov., a halophilic alphaproteobacterium isolated from marine sediment of the Yellow Sea, China.</title>
        <authorList>
            <person name="Zhang G."/>
            <person name="Xiong Q."/>
        </authorList>
    </citation>
    <scope>NUCLEOTIDE SEQUENCE [LARGE SCALE GENOMIC DNA]</scope>
    <source>
        <strain evidence="4">WRN-8</strain>
    </source>
</reference>
<feature type="compositionally biased region" description="Basic and acidic residues" evidence="1">
    <location>
        <begin position="68"/>
        <end position="80"/>
    </location>
</feature>
<keyword evidence="5" id="KW-1185">Reference proteome</keyword>
<accession>A0ABX4I0V1</accession>
<feature type="compositionally biased region" description="Polar residues" evidence="1">
    <location>
        <begin position="54"/>
        <end position="64"/>
    </location>
</feature>
<dbReference type="EMBL" id="LRFG02000002">
    <property type="protein sequence ID" value="PCO06014.1"/>
    <property type="molecule type" value="Genomic_DNA"/>
</dbReference>
<evidence type="ECO:0000313" key="5">
    <source>
        <dbReference type="Proteomes" id="UP000218427"/>
    </source>
</evidence>
<dbReference type="Proteomes" id="UP000218427">
    <property type="component" value="Unassembled WGS sequence"/>
</dbReference>
<evidence type="ECO:0000256" key="1">
    <source>
        <dbReference type="SAM" id="MobiDB-lite"/>
    </source>
</evidence>
<evidence type="ECO:0000259" key="3">
    <source>
        <dbReference type="Pfam" id="PF13511"/>
    </source>
</evidence>
<name>A0ABX4I0V1_9GAMM</name>
<protein>
    <submittedName>
        <fullName evidence="4">DUF4124 domain-containing protein</fullName>
    </submittedName>
</protein>
<feature type="region of interest" description="Disordered" evidence="1">
    <location>
        <begin position="34"/>
        <end position="98"/>
    </location>
</feature>
<feature type="domain" description="DUF4124" evidence="3">
    <location>
        <begin position="12"/>
        <end position="65"/>
    </location>
</feature>
<keyword evidence="2" id="KW-0732">Signal</keyword>
<proteinExistence type="predicted"/>
<dbReference type="RefSeq" id="WP_067083663.1">
    <property type="nucleotide sequence ID" value="NZ_LRFG02000002.1"/>
</dbReference>
<dbReference type="InterPro" id="IPR025392">
    <property type="entry name" value="DUF4124"/>
</dbReference>
<comment type="caution">
    <text evidence="4">The sequence shown here is derived from an EMBL/GenBank/DDBJ whole genome shotgun (WGS) entry which is preliminary data.</text>
</comment>
<feature type="signal peptide" evidence="2">
    <location>
        <begin position="1"/>
        <end position="16"/>
    </location>
</feature>
<sequence>MIRTVLLALTVAAASAATVADELYRWVDEDGRVHFGDRPPVSAEAEDVGGELTPINSADATQAAATPRKRETSSDLERQYRQRQKQRLQRQQSQRAEACRQAKRNLRILRGPVIVLDQNGREVRLSERERQQRAAALEQQIQQLCG</sequence>